<dbReference type="NCBIfam" id="TIGR01733">
    <property type="entry name" value="AA-adenyl-dom"/>
    <property type="match status" value="1"/>
</dbReference>
<gene>
    <name evidence="6" type="ORF">ABT384_00820</name>
</gene>
<proteinExistence type="predicted"/>
<dbReference type="Pfam" id="PF00668">
    <property type="entry name" value="Condensation"/>
    <property type="match status" value="1"/>
</dbReference>
<dbReference type="PROSITE" id="PS00012">
    <property type="entry name" value="PHOSPHOPANTETHEINE"/>
    <property type="match status" value="1"/>
</dbReference>
<dbReference type="Gene3D" id="3.30.559.30">
    <property type="entry name" value="Nonribosomal peptide synthetase, condensation domain"/>
    <property type="match status" value="1"/>
</dbReference>
<dbReference type="PROSITE" id="PS00455">
    <property type="entry name" value="AMP_BINDING"/>
    <property type="match status" value="1"/>
</dbReference>
<dbReference type="Gene3D" id="3.30.300.30">
    <property type="match status" value="1"/>
</dbReference>
<dbReference type="SUPFAM" id="SSF56801">
    <property type="entry name" value="Acetyl-CoA synthetase-like"/>
    <property type="match status" value="1"/>
</dbReference>
<dbReference type="InterPro" id="IPR036736">
    <property type="entry name" value="ACP-like_sf"/>
</dbReference>
<dbReference type="Gene3D" id="3.30.559.10">
    <property type="entry name" value="Chloramphenicol acetyltransferase-like domain"/>
    <property type="match status" value="1"/>
</dbReference>
<dbReference type="Pfam" id="PF00550">
    <property type="entry name" value="PP-binding"/>
    <property type="match status" value="1"/>
</dbReference>
<dbReference type="InterPro" id="IPR009081">
    <property type="entry name" value="PP-bd_ACP"/>
</dbReference>
<evidence type="ECO:0000313" key="6">
    <source>
        <dbReference type="EMBL" id="MER7371193.1"/>
    </source>
</evidence>
<dbReference type="InterPro" id="IPR025110">
    <property type="entry name" value="AMP-bd_C"/>
</dbReference>
<dbReference type="Pfam" id="PF13193">
    <property type="entry name" value="AMP-binding_C"/>
    <property type="match status" value="1"/>
</dbReference>
<name>A0ABV1XIA9_9ACTN</name>
<accession>A0ABV1XIA9</accession>
<dbReference type="CDD" id="cd05930">
    <property type="entry name" value="A_NRPS"/>
    <property type="match status" value="1"/>
</dbReference>
<dbReference type="SUPFAM" id="SSF47336">
    <property type="entry name" value="ACP-like"/>
    <property type="match status" value="1"/>
</dbReference>
<dbReference type="PANTHER" id="PTHR45527:SF1">
    <property type="entry name" value="FATTY ACID SYNTHASE"/>
    <property type="match status" value="1"/>
</dbReference>
<feature type="region of interest" description="Disordered" evidence="4">
    <location>
        <begin position="1049"/>
        <end position="1075"/>
    </location>
</feature>
<keyword evidence="3" id="KW-0597">Phosphoprotein</keyword>
<dbReference type="InterPro" id="IPR023213">
    <property type="entry name" value="CAT-like_dom_sf"/>
</dbReference>
<evidence type="ECO:0000313" key="7">
    <source>
        <dbReference type="Proteomes" id="UP001486207"/>
    </source>
</evidence>
<comment type="caution">
    <text evidence="6">The sequence shown here is derived from an EMBL/GenBank/DDBJ whole genome shotgun (WGS) entry which is preliminary data.</text>
</comment>
<comment type="cofactor">
    <cofactor evidence="1">
        <name>pantetheine 4'-phosphate</name>
        <dbReference type="ChEBI" id="CHEBI:47942"/>
    </cofactor>
</comment>
<organism evidence="6 7">
    <name type="scientific">Streptomyces lanatus</name>
    <dbReference type="NCBI Taxonomy" id="66900"/>
    <lineage>
        <taxon>Bacteria</taxon>
        <taxon>Bacillati</taxon>
        <taxon>Actinomycetota</taxon>
        <taxon>Actinomycetes</taxon>
        <taxon>Kitasatosporales</taxon>
        <taxon>Streptomycetaceae</taxon>
        <taxon>Streptomyces</taxon>
    </lineage>
</organism>
<evidence type="ECO:0000256" key="1">
    <source>
        <dbReference type="ARBA" id="ARBA00001957"/>
    </source>
</evidence>
<dbReference type="InterPro" id="IPR001242">
    <property type="entry name" value="Condensation_dom"/>
</dbReference>
<dbReference type="RefSeq" id="WP_190069044.1">
    <property type="nucleotide sequence ID" value="NZ_BNBM01000002.1"/>
</dbReference>
<dbReference type="InterPro" id="IPR000873">
    <property type="entry name" value="AMP-dep_synth/lig_dom"/>
</dbReference>
<dbReference type="InterPro" id="IPR020845">
    <property type="entry name" value="AMP-binding_CS"/>
</dbReference>
<evidence type="ECO:0000256" key="2">
    <source>
        <dbReference type="ARBA" id="ARBA00022450"/>
    </source>
</evidence>
<reference evidence="6 7" key="1">
    <citation type="submission" date="2024-06" db="EMBL/GenBank/DDBJ databases">
        <title>The Natural Products Discovery Center: Release of the First 8490 Sequenced Strains for Exploring Actinobacteria Biosynthetic Diversity.</title>
        <authorList>
            <person name="Kalkreuter E."/>
            <person name="Kautsar S.A."/>
            <person name="Yang D."/>
            <person name="Bader C.D."/>
            <person name="Teijaro C.N."/>
            <person name="Fluegel L."/>
            <person name="Davis C.M."/>
            <person name="Simpson J.R."/>
            <person name="Lauterbach L."/>
            <person name="Steele A.D."/>
            <person name="Gui C."/>
            <person name="Meng S."/>
            <person name="Li G."/>
            <person name="Viehrig K."/>
            <person name="Ye F."/>
            <person name="Su P."/>
            <person name="Kiefer A.F."/>
            <person name="Nichols A."/>
            <person name="Cepeda A.J."/>
            <person name="Yan W."/>
            <person name="Fan B."/>
            <person name="Jiang Y."/>
            <person name="Adhikari A."/>
            <person name="Zheng C.-J."/>
            <person name="Schuster L."/>
            <person name="Cowan T.M."/>
            <person name="Smanski M.J."/>
            <person name="Chevrette M.G."/>
            <person name="De Carvalho L.P.S."/>
            <person name="Shen B."/>
        </authorList>
    </citation>
    <scope>NUCLEOTIDE SEQUENCE [LARGE SCALE GENOMIC DNA]</scope>
    <source>
        <strain evidence="6 7">NPDC000155</strain>
    </source>
</reference>
<dbReference type="Gene3D" id="3.40.50.980">
    <property type="match status" value="2"/>
</dbReference>
<sequence>MNHRTLAQERVGPPGPPAIPAAPVVVETSPLTVLQTGMVFHQELDPHGLPYHHVHSHLVRAPLDTALLHRAVQDVTRRHPVLRTRFDLVDHEEPLQLVHEDVELPLSCEDLRGVTGDKQLKVLRELAEAERVRPFDVTCPPLVRLFAHRLTDDTFRLTQTDHHALLDGPSRTLFRTEVVDRYRRLLDDPGTPEDPAPTTAFREFVALERRTAVSEEVQRFWADALAGCEPCTLPHRPDERATAPHGTVECEIPGETADRLRTLADRLQVPLRSVLLAAHAKAVGLATGRHDIVTGVVSDGRLEGAAGAGALGMHLNVTPLRVDLTGSGWGELVRQVHDTDAAARPYRRYPLAVVQWDVDDGELFDHVVDFADADPDLALRVAPTSRTLSTTFLHTADGGLRLRLDHTTSRLGQDRAEDIRDAYLKVLAALPDAEERHEHLCPLTESAYHLMLKEWNGPARPYPVDRCVHELFEEQVRRVPDALAVTDGTVELSYAELNRRANRIARRLRQQGAGPESVVAVLAGRGTELVVLLLAVLKSGAAYLPLEPQYPAERLRYLLEDSGARLVLAQERFTARVPEGPWTVWETATLAEESAGLPDTDLGRTSAPDNLMYVIYTSGSTGKPKGVLVPHFGVVNYLGWCGEGYAARGSGGAPVFSSIAFDMIVPNLYTPLVTGERLCMLDDSLDSVALADRLDELAPFTFIKMTPGHLDLLDQLLPPERARRLATTLAVGADTFPTRILDSWRRKDTDSVILNEYGPTEASVGNTVHIVDGPVTTEQVPIGRAIPNTTMYVLDHALNPVPLGVSGELYIGGDCVVRGYAGRARLTADRFVPDPFSEVPGARMYRTGDLGRWLPGGSLEFLGRDDDQLKVNGYRVELGEIEAALVAHPAVKQSVAAVIGKDRKTPRLVGYYIADEEIPERDLLAHLAERLPAYMLPGIMTRIDTLPLNANGKVDRKALPTPRALTEAAYDDRAVPRGERERTIAAVWQDLLYVEQVWRTDDFTALGGNSLLAVQLVFRLRFQGLEVSLADVLRPLPLADLAAAATPIRPGGAADEPAGPDNSDSYDGFDRDGMR</sequence>
<evidence type="ECO:0000256" key="4">
    <source>
        <dbReference type="SAM" id="MobiDB-lite"/>
    </source>
</evidence>
<dbReference type="EMBL" id="JBEPFB010000001">
    <property type="protein sequence ID" value="MER7371193.1"/>
    <property type="molecule type" value="Genomic_DNA"/>
</dbReference>
<dbReference type="PROSITE" id="PS50075">
    <property type="entry name" value="CARRIER"/>
    <property type="match status" value="1"/>
</dbReference>
<dbReference type="Gene3D" id="2.30.38.10">
    <property type="entry name" value="Luciferase, Domain 3"/>
    <property type="match status" value="1"/>
</dbReference>
<evidence type="ECO:0000259" key="5">
    <source>
        <dbReference type="PROSITE" id="PS50075"/>
    </source>
</evidence>
<dbReference type="SUPFAM" id="SSF52777">
    <property type="entry name" value="CoA-dependent acyltransferases"/>
    <property type="match status" value="2"/>
</dbReference>
<dbReference type="Pfam" id="PF00501">
    <property type="entry name" value="AMP-binding"/>
    <property type="match status" value="1"/>
</dbReference>
<keyword evidence="7" id="KW-1185">Reference proteome</keyword>
<feature type="domain" description="Carrier" evidence="5">
    <location>
        <begin position="975"/>
        <end position="1052"/>
    </location>
</feature>
<dbReference type="InterPro" id="IPR010071">
    <property type="entry name" value="AA_adenyl_dom"/>
</dbReference>
<dbReference type="PANTHER" id="PTHR45527">
    <property type="entry name" value="NONRIBOSOMAL PEPTIDE SYNTHETASE"/>
    <property type="match status" value="1"/>
</dbReference>
<evidence type="ECO:0000256" key="3">
    <source>
        <dbReference type="ARBA" id="ARBA00022553"/>
    </source>
</evidence>
<protein>
    <submittedName>
        <fullName evidence="6">Non-ribosomal peptide synthetase</fullName>
    </submittedName>
</protein>
<dbReference type="InterPro" id="IPR006162">
    <property type="entry name" value="Ppantetheine_attach_site"/>
</dbReference>
<dbReference type="InterPro" id="IPR045851">
    <property type="entry name" value="AMP-bd_C_sf"/>
</dbReference>
<dbReference type="Proteomes" id="UP001486207">
    <property type="component" value="Unassembled WGS sequence"/>
</dbReference>
<dbReference type="Gene3D" id="1.10.1200.10">
    <property type="entry name" value="ACP-like"/>
    <property type="match status" value="1"/>
</dbReference>
<keyword evidence="2" id="KW-0596">Phosphopantetheine</keyword>